<dbReference type="Pfam" id="PF18909">
    <property type="entry name" value="dGTP_diPhyd_N"/>
    <property type="match status" value="1"/>
</dbReference>
<proteinExistence type="predicted"/>
<protein>
    <recommendedName>
        <fullName evidence="1">dATP/dGTP diphosphohydrolase N-terminal domain-containing protein</fullName>
    </recommendedName>
</protein>
<comment type="caution">
    <text evidence="2">The sequence shown here is derived from an EMBL/GenBank/DDBJ whole genome shotgun (WGS) entry which is preliminary data.</text>
</comment>
<feature type="domain" description="dATP/dGTP diphosphohydrolase N-terminal" evidence="1">
    <location>
        <begin position="177"/>
        <end position="252"/>
    </location>
</feature>
<accession>A0A0F9JC27</accession>
<evidence type="ECO:0000259" key="1">
    <source>
        <dbReference type="Pfam" id="PF18909"/>
    </source>
</evidence>
<organism evidence="2">
    <name type="scientific">marine sediment metagenome</name>
    <dbReference type="NCBI Taxonomy" id="412755"/>
    <lineage>
        <taxon>unclassified sequences</taxon>
        <taxon>metagenomes</taxon>
        <taxon>ecological metagenomes</taxon>
    </lineage>
</organism>
<sequence length="261" mass="29071">MGKDKTAERKKIYISGPITPRDGNTVLGNVNNAVVAARELYTAGFAPLCPHLSVFMDLDQELSWGEFMKMDKPWVLASDAVLRLEGESKGADLEERWANKAGIPVFRAVETIATFFYSDHTAFREWKQQRVAKLKGEYNTPVSAPLVVCQCDPGECVCQAQLESNKNKVTGAFPDGYRYDLIPPVALRRLAKVFHEGAMKHGEHNWKGGMSVATCINKIMGHLTKYQIGSTEEDHLGNALCRAAMMVHSEEEWPELNGLEL</sequence>
<dbReference type="Gene3D" id="3.40.50.10400">
    <property type="entry name" value="Hypothetical protein PA1492"/>
    <property type="match status" value="1"/>
</dbReference>
<dbReference type="InterPro" id="IPR044038">
    <property type="entry name" value="dATP/dGTP_diPOhydrolase_N"/>
</dbReference>
<dbReference type="EMBL" id="LAZR01016694">
    <property type="protein sequence ID" value="KKM03386.1"/>
    <property type="molecule type" value="Genomic_DNA"/>
</dbReference>
<dbReference type="InterPro" id="IPR025518">
    <property type="entry name" value="DUF4406"/>
</dbReference>
<reference evidence="2" key="1">
    <citation type="journal article" date="2015" name="Nature">
        <title>Complex archaea that bridge the gap between prokaryotes and eukaryotes.</title>
        <authorList>
            <person name="Spang A."/>
            <person name="Saw J.H."/>
            <person name="Jorgensen S.L."/>
            <person name="Zaremba-Niedzwiedzka K."/>
            <person name="Martijn J."/>
            <person name="Lind A.E."/>
            <person name="van Eijk R."/>
            <person name="Schleper C."/>
            <person name="Guy L."/>
            <person name="Ettema T.J."/>
        </authorList>
    </citation>
    <scope>NUCLEOTIDE SEQUENCE</scope>
</reference>
<dbReference type="AlphaFoldDB" id="A0A0F9JC27"/>
<gene>
    <name evidence="2" type="ORF">LCGC14_1774980</name>
</gene>
<name>A0A0F9JC27_9ZZZZ</name>
<dbReference type="SUPFAM" id="SSF52309">
    <property type="entry name" value="N-(deoxy)ribosyltransferase-like"/>
    <property type="match status" value="1"/>
</dbReference>
<dbReference type="Pfam" id="PF14359">
    <property type="entry name" value="DUF4406"/>
    <property type="match status" value="1"/>
</dbReference>
<evidence type="ECO:0000313" key="2">
    <source>
        <dbReference type="EMBL" id="KKM03386.1"/>
    </source>
</evidence>